<proteinExistence type="predicted"/>
<dbReference type="Proteomes" id="UP000590749">
    <property type="component" value="Unassembled WGS sequence"/>
</dbReference>
<organism evidence="1 2">
    <name type="scientific">Actinoplanes campanulatus</name>
    <dbReference type="NCBI Taxonomy" id="113559"/>
    <lineage>
        <taxon>Bacteria</taxon>
        <taxon>Bacillati</taxon>
        <taxon>Actinomycetota</taxon>
        <taxon>Actinomycetes</taxon>
        <taxon>Micromonosporales</taxon>
        <taxon>Micromonosporaceae</taxon>
        <taxon>Actinoplanes</taxon>
    </lineage>
</organism>
<dbReference type="SUPFAM" id="SSF109854">
    <property type="entry name" value="DinB/YfiT-like putative metalloenzymes"/>
    <property type="match status" value="1"/>
</dbReference>
<comment type="caution">
    <text evidence="1">The sequence shown here is derived from an EMBL/GenBank/DDBJ whole genome shotgun (WGS) entry which is preliminary data.</text>
</comment>
<keyword evidence="2" id="KW-1185">Reference proteome</keyword>
<dbReference type="Gene3D" id="1.20.120.450">
    <property type="entry name" value="dinb family like domain"/>
    <property type="match status" value="1"/>
</dbReference>
<evidence type="ECO:0000313" key="2">
    <source>
        <dbReference type="Proteomes" id="UP000590749"/>
    </source>
</evidence>
<protein>
    <recommendedName>
        <fullName evidence="3">DinB superfamily protein</fullName>
    </recommendedName>
</protein>
<gene>
    <name evidence="1" type="ORF">FHR83_000301</name>
</gene>
<dbReference type="InterPro" id="IPR007061">
    <property type="entry name" value="MST-like"/>
</dbReference>
<dbReference type="RefSeq" id="WP_183215732.1">
    <property type="nucleotide sequence ID" value="NZ_BMPW01000001.1"/>
</dbReference>
<dbReference type="Pfam" id="PF04978">
    <property type="entry name" value="MST"/>
    <property type="match status" value="1"/>
</dbReference>
<sequence length="173" mass="19111">MLDDAPIVFPSPTIPAAGRAEVFVRYLDYFREGLLAKTSALPEAELRSSRLPSGWTPLELVKHLRFVELRWIEWGFQGRDVGDPWGDRRDDRWHVGPSETLADLAATLRAQGEHTTAVITGSDLAAVGQPGPRWDGADPANLERVLFHLLQEYARHLGHLDIVAEIAGGPTGE</sequence>
<evidence type="ECO:0008006" key="3">
    <source>
        <dbReference type="Google" id="ProtNLM"/>
    </source>
</evidence>
<dbReference type="InterPro" id="IPR034660">
    <property type="entry name" value="DinB/YfiT-like"/>
</dbReference>
<dbReference type="AlphaFoldDB" id="A0A7W5FBW5"/>
<reference evidence="1 2" key="1">
    <citation type="submission" date="2020-08" db="EMBL/GenBank/DDBJ databases">
        <title>Genomic Encyclopedia of Type Strains, Phase III (KMG-III): the genomes of soil and plant-associated and newly described type strains.</title>
        <authorList>
            <person name="Whitman W."/>
        </authorList>
    </citation>
    <scope>NUCLEOTIDE SEQUENCE [LARGE SCALE GENOMIC DNA]</scope>
    <source>
        <strain evidence="1 2">CECT 3287</strain>
    </source>
</reference>
<name>A0A7W5FBW5_9ACTN</name>
<evidence type="ECO:0000313" key="1">
    <source>
        <dbReference type="EMBL" id="MBB3092667.1"/>
    </source>
</evidence>
<dbReference type="EMBL" id="JACHXF010000001">
    <property type="protein sequence ID" value="MBB3092667.1"/>
    <property type="molecule type" value="Genomic_DNA"/>
</dbReference>
<accession>A0A7W5FBW5</accession>